<proteinExistence type="inferred from homology"/>
<accession>A0A1A9GM80</accession>
<dbReference type="EC" id="1.14.13.106" evidence="4"/>
<dbReference type="RefSeq" id="WP_084527512.1">
    <property type="nucleotide sequence ID" value="NZ_CP015079.1"/>
</dbReference>
<keyword evidence="5" id="KW-1185">Reference proteome</keyword>
<dbReference type="Pfam" id="PF00067">
    <property type="entry name" value="p450"/>
    <property type="match status" value="1"/>
</dbReference>
<dbReference type="GO" id="GO:0005506">
    <property type="term" value="F:iron ion binding"/>
    <property type="evidence" value="ECO:0007669"/>
    <property type="project" value="InterPro"/>
</dbReference>
<evidence type="ECO:0000313" key="5">
    <source>
        <dbReference type="Proteomes" id="UP000077868"/>
    </source>
</evidence>
<name>A0A1A9GM80_9ACTN</name>
<dbReference type="Gene3D" id="1.10.630.10">
    <property type="entry name" value="Cytochrome P450"/>
    <property type="match status" value="1"/>
</dbReference>
<keyword evidence="3" id="KW-0408">Iron</keyword>
<dbReference type="PATRIC" id="fig|1300347.3.peg.2346"/>
<protein>
    <submittedName>
        <fullName evidence="4">Epi-isozizaene 5-monooxygenase/(E)-beta-farnesene synthase</fullName>
        <ecNumber evidence="4">1.14.13.106</ecNumber>
    </submittedName>
</protein>
<dbReference type="InterPro" id="IPR036396">
    <property type="entry name" value="Cyt_P450_sf"/>
</dbReference>
<dbReference type="Proteomes" id="UP000077868">
    <property type="component" value="Chromosome"/>
</dbReference>
<dbReference type="CDD" id="cd00302">
    <property type="entry name" value="cytochrome_P450"/>
    <property type="match status" value="1"/>
</dbReference>
<keyword evidence="3" id="KW-0479">Metal-binding</keyword>
<dbReference type="OrthoDB" id="502624at2"/>
<organism evidence="4 5">
    <name type="scientific">Nocardioides dokdonensis FR1436</name>
    <dbReference type="NCBI Taxonomy" id="1300347"/>
    <lineage>
        <taxon>Bacteria</taxon>
        <taxon>Bacillati</taxon>
        <taxon>Actinomycetota</taxon>
        <taxon>Actinomycetes</taxon>
        <taxon>Propionibacteriales</taxon>
        <taxon>Nocardioidaceae</taxon>
        <taxon>Nocardioides</taxon>
    </lineage>
</organism>
<gene>
    <name evidence="4" type="ORF">I601_2352</name>
</gene>
<keyword evidence="3" id="KW-0349">Heme</keyword>
<dbReference type="EMBL" id="CP015079">
    <property type="protein sequence ID" value="ANH38772.1"/>
    <property type="molecule type" value="Genomic_DNA"/>
</dbReference>
<dbReference type="PANTHER" id="PTHR24305">
    <property type="entry name" value="CYTOCHROME P450"/>
    <property type="match status" value="1"/>
</dbReference>
<dbReference type="AlphaFoldDB" id="A0A1A9GM80"/>
<evidence type="ECO:0000256" key="3">
    <source>
        <dbReference type="RuleBase" id="RU000461"/>
    </source>
</evidence>
<dbReference type="GO" id="GO:0004497">
    <property type="term" value="F:monooxygenase activity"/>
    <property type="evidence" value="ECO:0007669"/>
    <property type="project" value="UniProtKB-KW"/>
</dbReference>
<evidence type="ECO:0000313" key="4">
    <source>
        <dbReference type="EMBL" id="ANH38772.1"/>
    </source>
</evidence>
<dbReference type="InterPro" id="IPR017972">
    <property type="entry name" value="Cyt_P450_CS"/>
</dbReference>
<dbReference type="GO" id="GO:0016705">
    <property type="term" value="F:oxidoreductase activity, acting on paired donors, with incorporation or reduction of molecular oxygen"/>
    <property type="evidence" value="ECO:0007669"/>
    <property type="project" value="InterPro"/>
</dbReference>
<dbReference type="PANTHER" id="PTHR24305:SF166">
    <property type="entry name" value="CYTOCHROME P450 12A4, MITOCHONDRIAL-RELATED"/>
    <property type="match status" value="1"/>
</dbReference>
<dbReference type="SUPFAM" id="SSF48264">
    <property type="entry name" value="Cytochrome P450"/>
    <property type="match status" value="1"/>
</dbReference>
<dbReference type="InterPro" id="IPR001128">
    <property type="entry name" value="Cyt_P450"/>
</dbReference>
<dbReference type="InterPro" id="IPR050121">
    <property type="entry name" value="Cytochrome_P450_monoxygenase"/>
</dbReference>
<dbReference type="PRINTS" id="PR00385">
    <property type="entry name" value="P450"/>
</dbReference>
<evidence type="ECO:0000256" key="1">
    <source>
        <dbReference type="ARBA" id="ARBA00001971"/>
    </source>
</evidence>
<dbReference type="STRING" id="1300347.I601_2352"/>
<sequence length="384" mass="40445">MTGPFPSLGTEAPSGRLGAVLRAVGADEPVALGRTGPWLVTSPADSRRVLTDTACFDFPLDVSRRAVRRGAGRAAASGPPTPHETFAALGPAAVAAGRRVVAEELRSRCGDPGTVVEAMDLLRAPVARSTAAAALPDLDPTARDEIADLVLSWVDALGPVIAHRRNPARFSRVRRRESVARRRLEQRLTDAGEQHPARIATYLAAGTQVPIAAGAWLLVALAAHPGVATDLRAGETEPLAAVWETLRLTPPTWVTGRVSAAPVELGSTRLPAQAVTLVSPLLLGRRAELVPGPEHGEADRGVFSPRRWTGVAMRPGAWLPFGAGPHACPGRNLGLAQLLEVVAWAGRHDLEPGAVARVDQSRGIFPAPSTLVVHPRHPDRSSSD</sequence>
<dbReference type="PROSITE" id="PS00086">
    <property type="entry name" value="CYTOCHROME_P450"/>
    <property type="match status" value="1"/>
</dbReference>
<keyword evidence="3 4" id="KW-0560">Oxidoreductase</keyword>
<comment type="cofactor">
    <cofactor evidence="1">
        <name>heme</name>
        <dbReference type="ChEBI" id="CHEBI:30413"/>
    </cofactor>
</comment>
<reference evidence="4 5" key="1">
    <citation type="submission" date="2016-03" db="EMBL/GenBank/DDBJ databases">
        <title>Complete genome sequence of a soil Actinobacterium, Nocardioides dokdonensis FR1436.</title>
        <authorList>
            <person name="Kwon S.-K."/>
            <person name="Kim K."/>
            <person name="Kim J.F."/>
        </authorList>
    </citation>
    <scope>NUCLEOTIDE SEQUENCE [LARGE SCALE GENOMIC DNA]</scope>
    <source>
        <strain evidence="4 5">FR1436</strain>
    </source>
</reference>
<dbReference type="KEGG" id="ndk:I601_2352"/>
<comment type="similarity">
    <text evidence="2 3">Belongs to the cytochrome P450 family.</text>
</comment>
<dbReference type="GO" id="GO:0020037">
    <property type="term" value="F:heme binding"/>
    <property type="evidence" value="ECO:0007669"/>
    <property type="project" value="InterPro"/>
</dbReference>
<evidence type="ECO:0000256" key="2">
    <source>
        <dbReference type="ARBA" id="ARBA00010617"/>
    </source>
</evidence>
<keyword evidence="3 4" id="KW-0503">Monooxygenase</keyword>